<dbReference type="AlphaFoldDB" id="A0AAD9Z4L7"/>
<sequence>MVGKVGYMSSPQSHQLVGDYRGALSAMQSSVGVLVVARRDPWVVDAEVGVVDGEAAAGVVETEAIAGVMDVVVGVDDAEAGVEVCRVFGVDDAVSLKAEFADPEREADEAVSIAEVVENLKALGLETDEAVSVKAEEAVSVIEAVEASLGTEAEVCTPFEADIAEPVEAEDAAFTPALVGSDFVLPVVVPKVLLVEASNPEIVLRSIEPVWGVSEIAVREPLAAEAEVTAISARSELGLYVRVRKLLLPVEKLDAEAALRVAESVAGGSEKEYGVRGHAELVELVEHADDTVDDIVPLDAGNLSRRVNENVYGVSGQGELELTVLLDVDEDEEDVPDECTFVLLGSIPDEDLVSSGSESGGFSGGTRSGPGSGPGPPPSAIQSQHLEAAEVLQSVAWLLSMRFQKPIASRSLSVLAIYGALGGPH</sequence>
<comment type="caution">
    <text evidence="2">The sequence shown here is derived from an EMBL/GenBank/DDBJ whole genome shotgun (WGS) entry which is preliminary data.</text>
</comment>
<reference evidence="2" key="1">
    <citation type="submission" date="2022-11" db="EMBL/GenBank/DDBJ databases">
        <title>Chromosomal genome sequence assembly and mating type (MAT) locus characterization of the leprose asexual lichenized fungus Lepraria neglecta (Nyl.) Erichsen.</title>
        <authorList>
            <person name="Allen J.L."/>
            <person name="Pfeffer B."/>
        </authorList>
    </citation>
    <scope>NUCLEOTIDE SEQUENCE</scope>
    <source>
        <strain evidence="2">Allen 5258</strain>
    </source>
</reference>
<evidence type="ECO:0000256" key="1">
    <source>
        <dbReference type="SAM" id="MobiDB-lite"/>
    </source>
</evidence>
<keyword evidence="3" id="KW-1185">Reference proteome</keyword>
<organism evidence="2 3">
    <name type="scientific">Lepraria neglecta</name>
    <dbReference type="NCBI Taxonomy" id="209136"/>
    <lineage>
        <taxon>Eukaryota</taxon>
        <taxon>Fungi</taxon>
        <taxon>Dikarya</taxon>
        <taxon>Ascomycota</taxon>
        <taxon>Pezizomycotina</taxon>
        <taxon>Lecanoromycetes</taxon>
        <taxon>OSLEUM clade</taxon>
        <taxon>Lecanoromycetidae</taxon>
        <taxon>Lecanorales</taxon>
        <taxon>Lecanorineae</taxon>
        <taxon>Stereocaulaceae</taxon>
        <taxon>Lepraria</taxon>
    </lineage>
</organism>
<gene>
    <name evidence="2" type="ORF">OEA41_003463</name>
</gene>
<accession>A0AAD9Z4L7</accession>
<name>A0AAD9Z4L7_9LECA</name>
<feature type="region of interest" description="Disordered" evidence="1">
    <location>
        <begin position="351"/>
        <end position="381"/>
    </location>
</feature>
<feature type="compositionally biased region" description="Gly residues" evidence="1">
    <location>
        <begin position="358"/>
        <end position="372"/>
    </location>
</feature>
<evidence type="ECO:0000313" key="2">
    <source>
        <dbReference type="EMBL" id="KAK3171379.1"/>
    </source>
</evidence>
<dbReference type="EMBL" id="JASNWA010000008">
    <property type="protein sequence ID" value="KAK3171379.1"/>
    <property type="molecule type" value="Genomic_DNA"/>
</dbReference>
<protein>
    <submittedName>
        <fullName evidence="2">Uncharacterized protein</fullName>
    </submittedName>
</protein>
<evidence type="ECO:0000313" key="3">
    <source>
        <dbReference type="Proteomes" id="UP001276659"/>
    </source>
</evidence>
<dbReference type="Proteomes" id="UP001276659">
    <property type="component" value="Unassembled WGS sequence"/>
</dbReference>
<proteinExistence type="predicted"/>